<dbReference type="PANTHER" id="PTHR38926">
    <property type="entry name" value="F-BOX DOMAIN CONTAINING PROTEIN, EXPRESSED"/>
    <property type="match status" value="1"/>
</dbReference>
<dbReference type="InterPro" id="IPR006553">
    <property type="entry name" value="Leu-rich_rpt_Cys-con_subtyp"/>
</dbReference>
<dbReference type="SUPFAM" id="SSF52047">
    <property type="entry name" value="RNI-like"/>
    <property type="match status" value="1"/>
</dbReference>
<dbReference type="Proteomes" id="UP000653305">
    <property type="component" value="Unassembled WGS sequence"/>
</dbReference>
<dbReference type="SMART" id="SM00367">
    <property type="entry name" value="LRR_CC"/>
    <property type="match status" value="3"/>
</dbReference>
<evidence type="ECO:0000259" key="1">
    <source>
        <dbReference type="Pfam" id="PF24758"/>
    </source>
</evidence>
<name>A0A830B332_9LAMI</name>
<reference evidence="2" key="1">
    <citation type="submission" date="2020-07" db="EMBL/GenBank/DDBJ databases">
        <title>Ethylene signaling mediates host invasion by parasitic plants.</title>
        <authorList>
            <person name="Yoshida S."/>
        </authorList>
    </citation>
    <scope>NUCLEOTIDE SEQUENCE</scope>
    <source>
        <strain evidence="2">Okayama</strain>
    </source>
</reference>
<dbReference type="EMBL" id="BMAC01000027">
    <property type="protein sequence ID" value="GFP81196.1"/>
    <property type="molecule type" value="Genomic_DNA"/>
</dbReference>
<evidence type="ECO:0000313" key="3">
    <source>
        <dbReference type="Proteomes" id="UP000653305"/>
    </source>
</evidence>
<feature type="domain" description="F-box/LRR-repeat protein 15/At3g58940/PEG3-like LRR" evidence="1">
    <location>
        <begin position="79"/>
        <end position="121"/>
    </location>
</feature>
<feature type="non-terminal residue" evidence="2">
    <location>
        <position position="236"/>
    </location>
</feature>
<dbReference type="Pfam" id="PF24758">
    <property type="entry name" value="LRR_At5g56370"/>
    <property type="match status" value="1"/>
</dbReference>
<dbReference type="OrthoDB" id="2095648at2759"/>
<protein>
    <submittedName>
        <fullName evidence="2">Putative F-box/LRR-repeat protein 23</fullName>
    </submittedName>
</protein>
<organism evidence="2 3">
    <name type="scientific">Phtheirospermum japonicum</name>
    <dbReference type="NCBI Taxonomy" id="374723"/>
    <lineage>
        <taxon>Eukaryota</taxon>
        <taxon>Viridiplantae</taxon>
        <taxon>Streptophyta</taxon>
        <taxon>Embryophyta</taxon>
        <taxon>Tracheophyta</taxon>
        <taxon>Spermatophyta</taxon>
        <taxon>Magnoliopsida</taxon>
        <taxon>eudicotyledons</taxon>
        <taxon>Gunneridae</taxon>
        <taxon>Pentapetalae</taxon>
        <taxon>asterids</taxon>
        <taxon>lamiids</taxon>
        <taxon>Lamiales</taxon>
        <taxon>Orobanchaceae</taxon>
        <taxon>Orobanchaceae incertae sedis</taxon>
        <taxon>Phtheirospermum</taxon>
    </lineage>
</organism>
<dbReference type="InterPro" id="IPR032675">
    <property type="entry name" value="LRR_dom_sf"/>
</dbReference>
<accession>A0A830B332</accession>
<dbReference type="Gene3D" id="3.80.10.10">
    <property type="entry name" value="Ribonuclease Inhibitor"/>
    <property type="match status" value="1"/>
</dbReference>
<dbReference type="PANTHER" id="PTHR38926:SF82">
    <property type="entry name" value="F-BOX DOMAIN-CONTAINING PROTEIN"/>
    <property type="match status" value="1"/>
</dbReference>
<sequence length="236" mass="27670">RSSRLKHLTLACCDHISREGLTRAVTKFPKLEELHLILTPAWIYAGDIETISISCPLLKSFAFNRRGYMFRAVDNSCALAIAKNMPNLRHLGLLGNDMSDEGVKAILDGCPHLESLDLRQCFKVELLGDLDTRCSERIKDLRRPSDLIVDYEYYDEFSYDSYNLYYLENYYDHIDDDNGDNDDLYDSTYSVDHYFGGYERSDYWDQVEHNYWDATDRSRKGKMVTWQQSRRCSERM</sequence>
<evidence type="ECO:0000313" key="2">
    <source>
        <dbReference type="EMBL" id="GFP81196.1"/>
    </source>
</evidence>
<comment type="caution">
    <text evidence="2">The sequence shown here is derived from an EMBL/GenBank/DDBJ whole genome shotgun (WGS) entry which is preliminary data.</text>
</comment>
<keyword evidence="3" id="KW-1185">Reference proteome</keyword>
<dbReference type="AlphaFoldDB" id="A0A830B332"/>
<gene>
    <name evidence="2" type="ORF">PHJA_000262900</name>
</gene>
<proteinExistence type="predicted"/>
<dbReference type="InterPro" id="IPR055411">
    <property type="entry name" value="LRR_FXL15/At3g58940/PEG3-like"/>
</dbReference>